<feature type="domain" description="HPr" evidence="1">
    <location>
        <begin position="1"/>
        <end position="85"/>
    </location>
</feature>
<dbReference type="EMBL" id="FWXW01000009">
    <property type="protein sequence ID" value="SMC82585.1"/>
    <property type="molecule type" value="Genomic_DNA"/>
</dbReference>
<evidence type="ECO:0000259" key="1">
    <source>
        <dbReference type="PROSITE" id="PS51350"/>
    </source>
</evidence>
<dbReference type="Pfam" id="PF00381">
    <property type="entry name" value="PTS-HPr"/>
    <property type="match status" value="1"/>
</dbReference>
<sequence length="85" mass="9541">MRSFDIVLGSIHDVKLFVNATTRQDCDIDVVSGRYVVDAKSIMGIFSIDLSKPIHVEVHGTEEQAARFYETVKQFALPEQKQAAE</sequence>
<dbReference type="InterPro" id="IPR000032">
    <property type="entry name" value="HPr-like"/>
</dbReference>
<dbReference type="PROSITE" id="PS51350">
    <property type="entry name" value="PTS_HPR_DOM"/>
    <property type="match status" value="1"/>
</dbReference>
<keyword evidence="3" id="KW-1185">Reference proteome</keyword>
<dbReference type="RefSeq" id="WP_084235378.1">
    <property type="nucleotide sequence ID" value="NZ_FWXW01000009.1"/>
</dbReference>
<dbReference type="OrthoDB" id="2051287at2"/>
<organism evidence="2 3">
    <name type="scientific">Papillibacter cinnamivorans DSM 12816</name>
    <dbReference type="NCBI Taxonomy" id="1122930"/>
    <lineage>
        <taxon>Bacteria</taxon>
        <taxon>Bacillati</taxon>
        <taxon>Bacillota</taxon>
        <taxon>Clostridia</taxon>
        <taxon>Eubacteriales</taxon>
        <taxon>Oscillospiraceae</taxon>
        <taxon>Papillibacter</taxon>
    </lineage>
</organism>
<name>A0A1W2CBD1_9FIRM</name>
<dbReference type="Gene3D" id="3.30.1340.10">
    <property type="entry name" value="HPr-like"/>
    <property type="match status" value="1"/>
</dbReference>
<reference evidence="2 3" key="1">
    <citation type="submission" date="2017-04" db="EMBL/GenBank/DDBJ databases">
        <authorList>
            <person name="Afonso C.L."/>
            <person name="Miller P.J."/>
            <person name="Scott M.A."/>
            <person name="Spackman E."/>
            <person name="Goraichik I."/>
            <person name="Dimitrov K.M."/>
            <person name="Suarez D.L."/>
            <person name="Swayne D.E."/>
        </authorList>
    </citation>
    <scope>NUCLEOTIDE SEQUENCE [LARGE SCALE GENOMIC DNA]</scope>
    <source>
        <strain evidence="2 3">DSM 12816</strain>
    </source>
</reference>
<evidence type="ECO:0000313" key="3">
    <source>
        <dbReference type="Proteomes" id="UP000192790"/>
    </source>
</evidence>
<proteinExistence type="predicted"/>
<dbReference type="InterPro" id="IPR035895">
    <property type="entry name" value="HPr-like_sf"/>
</dbReference>
<evidence type="ECO:0000313" key="2">
    <source>
        <dbReference type="EMBL" id="SMC82585.1"/>
    </source>
</evidence>
<protein>
    <submittedName>
        <fullName evidence="2">PTS HPr component phosphorylation site</fullName>
    </submittedName>
</protein>
<dbReference type="SUPFAM" id="SSF55594">
    <property type="entry name" value="HPr-like"/>
    <property type="match status" value="1"/>
</dbReference>
<dbReference type="Proteomes" id="UP000192790">
    <property type="component" value="Unassembled WGS sequence"/>
</dbReference>
<gene>
    <name evidence="2" type="ORF">SAMN02745168_2712</name>
</gene>
<dbReference type="AlphaFoldDB" id="A0A1W2CBD1"/>
<accession>A0A1W2CBD1</accession>
<dbReference type="STRING" id="1122930.SAMN02745168_2712"/>